<sequence length="105" mass="11129">MLSIKGLGRARQNALPWLSLHRSGAAMFPFQADMARGIDSYYNSITATLKRGSISSMGFRVLGRGNYKWMDKVAGIGCGRCGWPGGLPGSGSRHGGVPQGLARSS</sequence>
<name>A0AAD8UZ61_9PEZI</name>
<keyword evidence="3" id="KW-1185">Reference proteome</keyword>
<feature type="compositionally biased region" description="Gly residues" evidence="1">
    <location>
        <begin position="86"/>
        <end position="98"/>
    </location>
</feature>
<proteinExistence type="predicted"/>
<organism evidence="2 3">
    <name type="scientific">Colletotrichum navitas</name>
    <dbReference type="NCBI Taxonomy" id="681940"/>
    <lineage>
        <taxon>Eukaryota</taxon>
        <taxon>Fungi</taxon>
        <taxon>Dikarya</taxon>
        <taxon>Ascomycota</taxon>
        <taxon>Pezizomycotina</taxon>
        <taxon>Sordariomycetes</taxon>
        <taxon>Hypocreomycetidae</taxon>
        <taxon>Glomerellales</taxon>
        <taxon>Glomerellaceae</taxon>
        <taxon>Colletotrichum</taxon>
        <taxon>Colletotrichum graminicola species complex</taxon>
    </lineage>
</organism>
<gene>
    <name evidence="2" type="ORF">LY79DRAFT_571803</name>
</gene>
<accession>A0AAD8UZ61</accession>
<dbReference type="EMBL" id="JAHLJV010000133">
    <property type="protein sequence ID" value="KAK1569479.1"/>
    <property type="molecule type" value="Genomic_DNA"/>
</dbReference>
<evidence type="ECO:0000313" key="2">
    <source>
        <dbReference type="EMBL" id="KAK1569479.1"/>
    </source>
</evidence>
<dbReference type="GeneID" id="85443528"/>
<evidence type="ECO:0000313" key="3">
    <source>
        <dbReference type="Proteomes" id="UP001230504"/>
    </source>
</evidence>
<dbReference type="RefSeq" id="XP_060407718.1">
    <property type="nucleotide sequence ID" value="XM_060559288.1"/>
</dbReference>
<comment type="caution">
    <text evidence="2">The sequence shown here is derived from an EMBL/GenBank/DDBJ whole genome shotgun (WGS) entry which is preliminary data.</text>
</comment>
<dbReference type="Proteomes" id="UP001230504">
    <property type="component" value="Unassembled WGS sequence"/>
</dbReference>
<feature type="region of interest" description="Disordered" evidence="1">
    <location>
        <begin position="86"/>
        <end position="105"/>
    </location>
</feature>
<evidence type="ECO:0000256" key="1">
    <source>
        <dbReference type="SAM" id="MobiDB-lite"/>
    </source>
</evidence>
<reference evidence="2" key="1">
    <citation type="submission" date="2021-06" db="EMBL/GenBank/DDBJ databases">
        <title>Comparative genomics, transcriptomics and evolutionary studies reveal genomic signatures of adaptation to plant cell wall in hemibiotrophic fungi.</title>
        <authorList>
            <consortium name="DOE Joint Genome Institute"/>
            <person name="Baroncelli R."/>
            <person name="Diaz J.F."/>
            <person name="Benocci T."/>
            <person name="Peng M."/>
            <person name="Battaglia E."/>
            <person name="Haridas S."/>
            <person name="Andreopoulos W."/>
            <person name="Labutti K."/>
            <person name="Pangilinan J."/>
            <person name="Floch G.L."/>
            <person name="Makela M.R."/>
            <person name="Henrissat B."/>
            <person name="Grigoriev I.V."/>
            <person name="Crouch J.A."/>
            <person name="De Vries R.P."/>
            <person name="Sukno S.A."/>
            <person name="Thon M.R."/>
        </authorList>
    </citation>
    <scope>NUCLEOTIDE SEQUENCE</scope>
    <source>
        <strain evidence="2">CBS 125086</strain>
    </source>
</reference>
<protein>
    <submittedName>
        <fullName evidence="2">Uncharacterized protein</fullName>
    </submittedName>
</protein>
<dbReference type="AlphaFoldDB" id="A0AAD8UZ61"/>